<evidence type="ECO:0000256" key="1">
    <source>
        <dbReference type="SAM" id="MobiDB-lite"/>
    </source>
</evidence>
<dbReference type="EMBL" id="LR727003">
    <property type="protein sequence ID" value="VWO98525.1"/>
    <property type="molecule type" value="Genomic_DNA"/>
</dbReference>
<feature type="compositionally biased region" description="Acidic residues" evidence="1">
    <location>
        <begin position="174"/>
        <end position="207"/>
    </location>
</feature>
<name>A0A5K1K010_9APHY</name>
<protein>
    <submittedName>
        <fullName evidence="2">Type III effector HopAH1</fullName>
    </submittedName>
</protein>
<accession>A0A5K1K010</accession>
<reference evidence="2" key="1">
    <citation type="submission" date="2019-10" db="EMBL/GenBank/DDBJ databases">
        <authorList>
            <person name="Nor Muhammad N."/>
        </authorList>
    </citation>
    <scope>NUCLEOTIDE SEQUENCE</scope>
</reference>
<gene>
    <name evidence="2" type="primary">Q888W1</name>
</gene>
<evidence type="ECO:0000313" key="2">
    <source>
        <dbReference type="EMBL" id="VWO98525.1"/>
    </source>
</evidence>
<feature type="region of interest" description="Disordered" evidence="1">
    <location>
        <begin position="169"/>
        <end position="214"/>
    </location>
</feature>
<organism evidence="2">
    <name type="scientific">Ganoderma boninense</name>
    <dbReference type="NCBI Taxonomy" id="34458"/>
    <lineage>
        <taxon>Eukaryota</taxon>
        <taxon>Fungi</taxon>
        <taxon>Dikarya</taxon>
        <taxon>Basidiomycota</taxon>
        <taxon>Agaricomycotina</taxon>
        <taxon>Agaricomycetes</taxon>
        <taxon>Polyporales</taxon>
        <taxon>Polyporaceae</taxon>
        <taxon>Ganoderma</taxon>
    </lineage>
</organism>
<sequence>MHARASLTGNVVRAIQADKYRDSGKGISGNVQPHALHQVIAEHYKCLDADFCERISINHPDMTSTERTEGFAAWEEAAREYKATHPEASVGWNSQGAMARLRHYPAQFSIDGAIMVTVPVAVVDYPKKASDILRGLEFFETRAPGSISETSNGNIEIQLPLLLIKEQAQRIDDNDSSEEDSEEPEEEEEEEEELDIEGDSDEEEEEEGVPRHSTRNAQRIVIASAAWYLSRLQIEDFPVFGLVTCGEKGYLSQAWVSSRDNCCYVVDWNIQNDPFDLGSGYDRYSAFLSKLANHGQELESRFEGLEEYEEACEEDEDF</sequence>
<dbReference type="AlphaFoldDB" id="A0A5K1K010"/>
<proteinExistence type="predicted"/>